<organism evidence="2 3">
    <name type="scientific">Arachnia propionica</name>
    <dbReference type="NCBI Taxonomy" id="1750"/>
    <lineage>
        <taxon>Bacteria</taxon>
        <taxon>Bacillati</taxon>
        <taxon>Actinomycetota</taxon>
        <taxon>Actinomycetes</taxon>
        <taxon>Propionibacteriales</taxon>
        <taxon>Propionibacteriaceae</taxon>
        <taxon>Arachnia</taxon>
    </lineage>
</organism>
<reference evidence="2 3" key="1">
    <citation type="submission" date="2018-12" db="EMBL/GenBank/DDBJ databases">
        <authorList>
            <consortium name="Pathogen Informatics"/>
        </authorList>
    </citation>
    <scope>NUCLEOTIDE SEQUENCE [LARGE SCALE GENOMIC DNA]</scope>
    <source>
        <strain evidence="2 3">NCTC12967</strain>
    </source>
</reference>
<accession>A0A448MUB3</accession>
<feature type="region of interest" description="Disordered" evidence="1">
    <location>
        <begin position="1"/>
        <end position="20"/>
    </location>
</feature>
<dbReference type="PANTHER" id="PTHR36456:SF1">
    <property type="entry name" value="UPF0232 PROTEIN SCO3875"/>
    <property type="match status" value="1"/>
</dbReference>
<feature type="compositionally biased region" description="Basic and acidic residues" evidence="1">
    <location>
        <begin position="54"/>
        <end position="69"/>
    </location>
</feature>
<dbReference type="EMBL" id="LR134406">
    <property type="protein sequence ID" value="VEH68750.1"/>
    <property type="molecule type" value="Genomic_DNA"/>
</dbReference>
<feature type="region of interest" description="Disordered" evidence="1">
    <location>
        <begin position="32"/>
        <end position="70"/>
    </location>
</feature>
<evidence type="ECO:0000256" key="1">
    <source>
        <dbReference type="SAM" id="MobiDB-lite"/>
    </source>
</evidence>
<protein>
    <submittedName>
        <fullName evidence="2">Zn-ribbon-containing, possibly RNA-binding protein and truncated derivatives</fullName>
    </submittedName>
</protein>
<gene>
    <name evidence="2" type="ORF">NCTC12967_00005</name>
</gene>
<dbReference type="GeneID" id="64405519"/>
<keyword evidence="3" id="KW-1185">Reference proteome</keyword>
<dbReference type="AlphaFoldDB" id="A0A448MUB3"/>
<sequence>MTEPPLGDDLPGEEPHDPTGLELAAEIAHQTARTSLLLPEAAPPPPKAPKRRHWAGEQRSGAHPDDRDPQLIGSVLESVAKRRGWQRQISLAIVLRDWPGLVGAMNAEHSCPVEFRDGVLIVQCDSTAWASAMRYNAGPLVAKLNHALGERSVLRIEVLGPHAPNWKRGRRSIRGRGPRDTYG</sequence>
<evidence type="ECO:0000313" key="3">
    <source>
        <dbReference type="Proteomes" id="UP000273044"/>
    </source>
</evidence>
<dbReference type="RefSeq" id="WP_061788062.1">
    <property type="nucleotide sequence ID" value="NZ_LR134406.1"/>
</dbReference>
<dbReference type="InterPro" id="IPR007922">
    <property type="entry name" value="DciA-like"/>
</dbReference>
<dbReference type="Proteomes" id="UP000273044">
    <property type="component" value="Chromosome"/>
</dbReference>
<proteinExistence type="predicted"/>
<evidence type="ECO:0000313" key="2">
    <source>
        <dbReference type="EMBL" id="VEH68750.1"/>
    </source>
</evidence>
<dbReference type="PANTHER" id="PTHR36456">
    <property type="entry name" value="UPF0232 PROTEIN SCO3875"/>
    <property type="match status" value="1"/>
</dbReference>
<dbReference type="Pfam" id="PF05258">
    <property type="entry name" value="DciA"/>
    <property type="match status" value="1"/>
</dbReference>
<name>A0A448MUB3_9ACTN</name>